<accession>A0A2P5YUY4</accession>
<organism evidence="1 2">
    <name type="scientific">Gossypium barbadense</name>
    <name type="common">Sea Island cotton</name>
    <name type="synonym">Hibiscus barbadensis</name>
    <dbReference type="NCBI Taxonomy" id="3634"/>
    <lineage>
        <taxon>Eukaryota</taxon>
        <taxon>Viridiplantae</taxon>
        <taxon>Streptophyta</taxon>
        <taxon>Embryophyta</taxon>
        <taxon>Tracheophyta</taxon>
        <taxon>Spermatophyta</taxon>
        <taxon>Magnoliopsida</taxon>
        <taxon>eudicotyledons</taxon>
        <taxon>Gunneridae</taxon>
        <taxon>Pentapetalae</taxon>
        <taxon>rosids</taxon>
        <taxon>malvids</taxon>
        <taxon>Malvales</taxon>
        <taxon>Malvaceae</taxon>
        <taxon>Malvoideae</taxon>
        <taxon>Gossypium</taxon>
    </lineage>
</organism>
<gene>
    <name evidence="1" type="ORF">GOBAR_AA01155</name>
</gene>
<reference evidence="1 2" key="1">
    <citation type="submission" date="2015-01" db="EMBL/GenBank/DDBJ databases">
        <title>Genome of allotetraploid Gossypium barbadense reveals genomic plasticity and fiber elongation in cotton evolution.</title>
        <authorList>
            <person name="Chen X."/>
            <person name="Liu X."/>
            <person name="Zhao B."/>
            <person name="Zheng H."/>
            <person name="Hu Y."/>
            <person name="Lu G."/>
            <person name="Yang C."/>
            <person name="Chen J."/>
            <person name="Shan C."/>
            <person name="Zhang L."/>
            <person name="Zhou Y."/>
            <person name="Wang L."/>
            <person name="Guo W."/>
            <person name="Bai Y."/>
            <person name="Ruan J."/>
            <person name="Shangguan X."/>
            <person name="Mao Y."/>
            <person name="Jiang J."/>
            <person name="Zhu Y."/>
            <person name="Lei J."/>
            <person name="Kang H."/>
            <person name="Chen S."/>
            <person name="He X."/>
            <person name="Wang R."/>
            <person name="Wang Y."/>
            <person name="Chen J."/>
            <person name="Wang L."/>
            <person name="Yu S."/>
            <person name="Wang B."/>
            <person name="Wei J."/>
            <person name="Song S."/>
            <person name="Lu X."/>
            <person name="Gao Z."/>
            <person name="Gu W."/>
            <person name="Deng X."/>
            <person name="Ma D."/>
            <person name="Wang S."/>
            <person name="Liang W."/>
            <person name="Fang L."/>
            <person name="Cai C."/>
            <person name="Zhu X."/>
            <person name="Zhou B."/>
            <person name="Zhang Y."/>
            <person name="Chen Z."/>
            <person name="Xu S."/>
            <person name="Zhu R."/>
            <person name="Wang S."/>
            <person name="Zhang T."/>
            <person name="Zhao G."/>
        </authorList>
    </citation>
    <scope>NUCLEOTIDE SEQUENCE [LARGE SCALE GENOMIC DNA]</scope>
    <source>
        <strain evidence="2">cv. Xinhai21</strain>
        <tissue evidence="1">Leaf</tissue>
    </source>
</reference>
<dbReference type="EMBL" id="KZ662767">
    <property type="protein sequence ID" value="PPS19417.1"/>
    <property type="molecule type" value="Genomic_DNA"/>
</dbReference>
<dbReference type="AlphaFoldDB" id="A0A2P5YUY4"/>
<dbReference type="OrthoDB" id="1747431at2759"/>
<evidence type="ECO:0000313" key="1">
    <source>
        <dbReference type="EMBL" id="PPS19417.1"/>
    </source>
</evidence>
<evidence type="ECO:0000313" key="2">
    <source>
        <dbReference type="Proteomes" id="UP000239757"/>
    </source>
</evidence>
<proteinExistence type="predicted"/>
<name>A0A2P5YUY4_GOSBA</name>
<sequence>MKISLHMVKNIELMNHAWWLQYHTLIVDSDSDPDMDDVPNDIDNEYVNDDGNINASSVGNQIRRIVIHNNPGLHISLIDPDMAHVTEFLEYPEILLTHRLVINSDPEELFIGQRFETHELESHIFRQRMTRLENDMEGQMKTSFRQWLGTMELWQWAQSFDEGFRYGQITTNLTISCQPSISPRSYGVYLRNRRCGCRRFQTFHYPCAYVVVACAKVSLNVEQFFGDVYTLEHTLRVWKNEFSILPDLSTWEVPPLTFELVLDRGLHKNPRGRLQSSKIRNEMDIRKKSDGKHCGLCRLDVHNRSKCLQRNYHVGQSS</sequence>
<dbReference type="Proteomes" id="UP000239757">
    <property type="component" value="Unassembled WGS sequence"/>
</dbReference>
<evidence type="ECO:0008006" key="3">
    <source>
        <dbReference type="Google" id="ProtNLM"/>
    </source>
</evidence>
<protein>
    <recommendedName>
        <fullName evidence="3">SWIM-type domain-containing protein</fullName>
    </recommendedName>
</protein>